<comment type="caution">
    <text evidence="1">The sequence shown here is derived from an EMBL/GenBank/DDBJ whole genome shotgun (WGS) entry which is preliminary data.</text>
</comment>
<accession>A0AAE0VLW0</accession>
<reference evidence="1" key="3">
    <citation type="submission" date="2023-05" db="EMBL/GenBank/DDBJ databases">
        <authorList>
            <person name="Smith C.H."/>
        </authorList>
    </citation>
    <scope>NUCLEOTIDE SEQUENCE</scope>
    <source>
        <strain evidence="1">CHS0354</strain>
        <tissue evidence="1">Mantle</tissue>
    </source>
</reference>
<proteinExistence type="predicted"/>
<evidence type="ECO:0000313" key="2">
    <source>
        <dbReference type="Proteomes" id="UP001195483"/>
    </source>
</evidence>
<dbReference type="EMBL" id="JAEAOA010001821">
    <property type="protein sequence ID" value="KAK3581672.1"/>
    <property type="molecule type" value="Genomic_DNA"/>
</dbReference>
<name>A0AAE0VLW0_9BIVA</name>
<dbReference type="AlphaFoldDB" id="A0AAE0VLW0"/>
<reference evidence="1" key="2">
    <citation type="journal article" date="2021" name="Genome Biol. Evol.">
        <title>Developing a high-quality reference genome for a parasitic bivalve with doubly uniparental inheritance (Bivalvia: Unionida).</title>
        <authorList>
            <person name="Smith C.H."/>
        </authorList>
    </citation>
    <scope>NUCLEOTIDE SEQUENCE</scope>
    <source>
        <strain evidence="1">CHS0354</strain>
        <tissue evidence="1">Mantle</tissue>
    </source>
</reference>
<protein>
    <submittedName>
        <fullName evidence="1">Uncharacterized protein</fullName>
    </submittedName>
</protein>
<feature type="non-terminal residue" evidence="1">
    <location>
        <position position="68"/>
    </location>
</feature>
<organism evidence="1 2">
    <name type="scientific">Potamilus streckersoni</name>
    <dbReference type="NCBI Taxonomy" id="2493646"/>
    <lineage>
        <taxon>Eukaryota</taxon>
        <taxon>Metazoa</taxon>
        <taxon>Spiralia</taxon>
        <taxon>Lophotrochozoa</taxon>
        <taxon>Mollusca</taxon>
        <taxon>Bivalvia</taxon>
        <taxon>Autobranchia</taxon>
        <taxon>Heteroconchia</taxon>
        <taxon>Palaeoheterodonta</taxon>
        <taxon>Unionida</taxon>
        <taxon>Unionoidea</taxon>
        <taxon>Unionidae</taxon>
        <taxon>Ambleminae</taxon>
        <taxon>Lampsilini</taxon>
        <taxon>Potamilus</taxon>
    </lineage>
</organism>
<reference evidence="1" key="1">
    <citation type="journal article" date="2021" name="Genome Biol. Evol.">
        <title>A High-Quality Reference Genome for a Parasitic Bivalve with Doubly Uniparental Inheritance (Bivalvia: Unionida).</title>
        <authorList>
            <person name="Smith C.H."/>
        </authorList>
    </citation>
    <scope>NUCLEOTIDE SEQUENCE</scope>
    <source>
        <strain evidence="1">CHS0354</strain>
    </source>
</reference>
<evidence type="ECO:0000313" key="1">
    <source>
        <dbReference type="EMBL" id="KAK3581672.1"/>
    </source>
</evidence>
<sequence>MVVVDEDEEDVDMAVVFGAIFIVWEVGDGLKVVTDAVAGLVVDEAIIAAVDLIAEVDVLLRTFDFDVI</sequence>
<gene>
    <name evidence="1" type="ORF">CHS0354_030657</name>
</gene>
<dbReference type="Proteomes" id="UP001195483">
    <property type="component" value="Unassembled WGS sequence"/>
</dbReference>
<keyword evidence="2" id="KW-1185">Reference proteome</keyword>